<accession>A0A941D3K3</accession>
<keyword evidence="3" id="KW-1185">Reference proteome</keyword>
<evidence type="ECO:0000313" key="2">
    <source>
        <dbReference type="EMBL" id="QQZ52105.1"/>
    </source>
</evidence>
<dbReference type="EMBL" id="JAGSGD010000002">
    <property type="protein sequence ID" value="MBR7621665.1"/>
    <property type="molecule type" value="Genomic_DNA"/>
</dbReference>
<name>A0A941D3K3_9CAUL</name>
<dbReference type="CDD" id="cd07822">
    <property type="entry name" value="SRPBCC_4"/>
    <property type="match status" value="1"/>
</dbReference>
<evidence type="ECO:0000313" key="3">
    <source>
        <dbReference type="Proteomes" id="UP000622580"/>
    </source>
</evidence>
<dbReference type="Gene3D" id="3.30.530.20">
    <property type="match status" value="1"/>
</dbReference>
<dbReference type="PANTHER" id="PTHR36166:SF1">
    <property type="entry name" value="SRPBCC DOMAIN-CONTAINING PROTEIN"/>
    <property type="match status" value="1"/>
</dbReference>
<dbReference type="Pfam" id="PF10604">
    <property type="entry name" value="Polyketide_cyc2"/>
    <property type="match status" value="1"/>
</dbReference>
<reference evidence="2" key="1">
    <citation type="submission" date="2021-01" db="EMBL/GenBank/DDBJ databases">
        <title>Genome sequence of Phenylobacterium sp. 20VBR1 isolated from a valley glaceir, Ny-Alesund, Svalbard.</title>
        <authorList>
            <person name="Thomas F.A."/>
            <person name="Krishnan K.P."/>
            <person name="Sinha R.K."/>
        </authorList>
    </citation>
    <scope>NUCLEOTIDE SEQUENCE</scope>
    <source>
        <strain evidence="2">20VBR1</strain>
    </source>
</reference>
<proteinExistence type="predicted"/>
<reference evidence="1" key="2">
    <citation type="submission" date="2021-04" db="EMBL/GenBank/DDBJ databases">
        <title>Draft genome assembly of strain Phenylobacterium sp. 20VBR1 using MiniION and Illumina platforms.</title>
        <authorList>
            <person name="Thomas F.A."/>
            <person name="Krishnan K.P."/>
            <person name="Sinha R.K."/>
        </authorList>
    </citation>
    <scope>NUCLEOTIDE SEQUENCE</scope>
    <source>
        <strain evidence="1">20VBR1</strain>
    </source>
</reference>
<dbReference type="Proteomes" id="UP000622580">
    <property type="component" value="Unassembled WGS sequence"/>
</dbReference>
<dbReference type="PANTHER" id="PTHR36166">
    <property type="entry name" value="CHROMOSOME 9, WHOLE GENOME SHOTGUN SEQUENCE"/>
    <property type="match status" value="1"/>
</dbReference>
<gene>
    <name evidence="1" type="ORF">JKL49_19895</name>
    <name evidence="2" type="ORF">JKL49_26600</name>
</gene>
<sequence length="152" mass="17050">MEYRVGVQAPARVVWAVIADLEAWSQWNPLYPKAVGPLSIGKPLTLTLQLPDEAPETIRPVVTDWTPDSLLHWKLTLAAGFVRTVRYLEIDELAEESCIFSNGEILGGLMGRYVARRMGRKMYRGFEAMGEALKVRAEAKWRAESRSPTSSS</sequence>
<dbReference type="InterPro" id="IPR019587">
    <property type="entry name" value="Polyketide_cyclase/dehydratase"/>
</dbReference>
<dbReference type="SUPFAM" id="SSF55961">
    <property type="entry name" value="Bet v1-like"/>
    <property type="match status" value="1"/>
</dbReference>
<dbReference type="InterPro" id="IPR023393">
    <property type="entry name" value="START-like_dom_sf"/>
</dbReference>
<protein>
    <submittedName>
        <fullName evidence="1">SRPBCC domain-containing protein</fullName>
    </submittedName>
</protein>
<dbReference type="EMBL" id="CP068570">
    <property type="protein sequence ID" value="QQZ52105.1"/>
    <property type="molecule type" value="Genomic_DNA"/>
</dbReference>
<dbReference type="AlphaFoldDB" id="A0A941D3K3"/>
<organism evidence="1 3">
    <name type="scientific">Phenylobacterium glaciei</name>
    <dbReference type="NCBI Taxonomy" id="2803784"/>
    <lineage>
        <taxon>Bacteria</taxon>
        <taxon>Pseudomonadati</taxon>
        <taxon>Pseudomonadota</taxon>
        <taxon>Alphaproteobacteria</taxon>
        <taxon>Caulobacterales</taxon>
        <taxon>Caulobacteraceae</taxon>
        <taxon>Phenylobacterium</taxon>
    </lineage>
</organism>
<evidence type="ECO:0000313" key="1">
    <source>
        <dbReference type="EMBL" id="MBR7621665.1"/>
    </source>
</evidence>